<dbReference type="AlphaFoldDB" id="A0A5J9TCS9"/>
<dbReference type="InterPro" id="IPR001810">
    <property type="entry name" value="F-box_dom"/>
</dbReference>
<name>A0A5J9TCS9_9POAL</name>
<dbReference type="Gramene" id="TVU08421">
    <property type="protein sequence ID" value="TVU08421"/>
    <property type="gene ID" value="EJB05_41825"/>
</dbReference>
<gene>
    <name evidence="2" type="ORF">EJB05_41825</name>
</gene>
<protein>
    <recommendedName>
        <fullName evidence="1">F-box domain-containing protein</fullName>
    </recommendedName>
</protein>
<evidence type="ECO:0000313" key="3">
    <source>
        <dbReference type="Proteomes" id="UP000324897"/>
    </source>
</evidence>
<sequence length="267" mass="29411">MEVGGGSVSLPEEIIFDVLSWLPVKSLFRFWRVSKGWRALISDPVFVAAHKSRAALLLVCSFAACELRVMDTDGNVLRVLKDVAGTALTATRLDLVCVDEGWLGARVIDPATGRVATIIWRSTARLGKAAPSGDYKIVCLLDHACDGCTVSINGVIYVLPHGVHEHEGLWNRTFSKKGLCNRIRVSTDKKGAMLQLYDSNTGTCTDVVDMPEEFEGGITLYTGSLLIYDWEGERHTNEKKKRKDVCIDILGYPTGTSLTEEFIVVLF</sequence>
<evidence type="ECO:0000313" key="2">
    <source>
        <dbReference type="EMBL" id="TVU08421.1"/>
    </source>
</evidence>
<dbReference type="InterPro" id="IPR036047">
    <property type="entry name" value="F-box-like_dom_sf"/>
</dbReference>
<dbReference type="EMBL" id="RWGY01000039">
    <property type="protein sequence ID" value="TVU08421.1"/>
    <property type="molecule type" value="Genomic_DNA"/>
</dbReference>
<organism evidence="2 3">
    <name type="scientific">Eragrostis curvula</name>
    <name type="common">weeping love grass</name>
    <dbReference type="NCBI Taxonomy" id="38414"/>
    <lineage>
        <taxon>Eukaryota</taxon>
        <taxon>Viridiplantae</taxon>
        <taxon>Streptophyta</taxon>
        <taxon>Embryophyta</taxon>
        <taxon>Tracheophyta</taxon>
        <taxon>Spermatophyta</taxon>
        <taxon>Magnoliopsida</taxon>
        <taxon>Liliopsida</taxon>
        <taxon>Poales</taxon>
        <taxon>Poaceae</taxon>
        <taxon>PACMAD clade</taxon>
        <taxon>Chloridoideae</taxon>
        <taxon>Eragrostideae</taxon>
        <taxon>Eragrostidinae</taxon>
        <taxon>Eragrostis</taxon>
    </lineage>
</organism>
<dbReference type="CDD" id="cd22157">
    <property type="entry name" value="F-box_AtFBW1-like"/>
    <property type="match status" value="1"/>
</dbReference>
<dbReference type="Pfam" id="PF00646">
    <property type="entry name" value="F-box"/>
    <property type="match status" value="1"/>
</dbReference>
<dbReference type="PROSITE" id="PS50181">
    <property type="entry name" value="FBOX"/>
    <property type="match status" value="1"/>
</dbReference>
<dbReference type="PANTHER" id="PTHR31672:SF13">
    <property type="entry name" value="F-BOX PROTEIN CPR30-LIKE"/>
    <property type="match status" value="1"/>
</dbReference>
<dbReference type="Gene3D" id="1.20.1280.50">
    <property type="match status" value="1"/>
</dbReference>
<dbReference type="SUPFAM" id="SSF81383">
    <property type="entry name" value="F-box domain"/>
    <property type="match status" value="1"/>
</dbReference>
<dbReference type="Proteomes" id="UP000324897">
    <property type="component" value="Chromosome 3"/>
</dbReference>
<dbReference type="SMART" id="SM00256">
    <property type="entry name" value="FBOX"/>
    <property type="match status" value="1"/>
</dbReference>
<keyword evidence="3" id="KW-1185">Reference proteome</keyword>
<dbReference type="PANTHER" id="PTHR31672">
    <property type="entry name" value="BNACNNG10540D PROTEIN"/>
    <property type="match status" value="1"/>
</dbReference>
<dbReference type="OrthoDB" id="695600at2759"/>
<feature type="non-terminal residue" evidence="2">
    <location>
        <position position="1"/>
    </location>
</feature>
<reference evidence="2 3" key="1">
    <citation type="journal article" date="2019" name="Sci. Rep.">
        <title>A high-quality genome of Eragrostis curvula grass provides insights into Poaceae evolution and supports new strategies to enhance forage quality.</title>
        <authorList>
            <person name="Carballo J."/>
            <person name="Santos B.A.C.M."/>
            <person name="Zappacosta D."/>
            <person name="Garbus I."/>
            <person name="Selva J.P."/>
            <person name="Gallo C.A."/>
            <person name="Diaz A."/>
            <person name="Albertini E."/>
            <person name="Caccamo M."/>
            <person name="Echenique V."/>
        </authorList>
    </citation>
    <scope>NUCLEOTIDE SEQUENCE [LARGE SCALE GENOMIC DNA]</scope>
    <source>
        <strain evidence="3">cv. Victoria</strain>
        <tissue evidence="2">Leaf</tissue>
    </source>
</reference>
<feature type="domain" description="F-box" evidence="1">
    <location>
        <begin position="4"/>
        <end position="49"/>
    </location>
</feature>
<comment type="caution">
    <text evidence="2">The sequence shown here is derived from an EMBL/GenBank/DDBJ whole genome shotgun (WGS) entry which is preliminary data.</text>
</comment>
<evidence type="ECO:0000259" key="1">
    <source>
        <dbReference type="PROSITE" id="PS50181"/>
    </source>
</evidence>
<dbReference type="InterPro" id="IPR050796">
    <property type="entry name" value="SCF_F-box_component"/>
</dbReference>
<accession>A0A5J9TCS9</accession>
<proteinExistence type="predicted"/>